<dbReference type="EMBL" id="ADBJ01000042">
    <property type="protein sequence ID" value="EFA77667.1"/>
    <property type="molecule type" value="Genomic_DNA"/>
</dbReference>
<dbReference type="OMA" id="FQGLFEV"/>
<accession>D3BM66</accession>
<feature type="transmembrane region" description="Helical" evidence="1">
    <location>
        <begin position="257"/>
        <end position="278"/>
    </location>
</feature>
<dbReference type="RefSeq" id="XP_020429795.1">
    <property type="nucleotide sequence ID" value="XM_020583014.1"/>
</dbReference>
<protein>
    <submittedName>
        <fullName evidence="2">Uncharacterized protein</fullName>
    </submittedName>
</protein>
<dbReference type="Proteomes" id="UP000001396">
    <property type="component" value="Unassembled WGS sequence"/>
</dbReference>
<gene>
    <name evidence="2" type="ORF">PPL_12275</name>
</gene>
<keyword evidence="3" id="KW-1185">Reference proteome</keyword>
<keyword evidence="1" id="KW-0472">Membrane</keyword>
<comment type="caution">
    <text evidence="2">The sequence shown here is derived from an EMBL/GenBank/DDBJ whole genome shotgun (WGS) entry which is preliminary data.</text>
</comment>
<feature type="transmembrane region" description="Helical" evidence="1">
    <location>
        <begin position="21"/>
        <end position="45"/>
    </location>
</feature>
<organism evidence="2 3">
    <name type="scientific">Heterostelium pallidum (strain ATCC 26659 / Pp 5 / PN500)</name>
    <name type="common">Cellular slime mold</name>
    <name type="synonym">Polysphondylium pallidum</name>
    <dbReference type="NCBI Taxonomy" id="670386"/>
    <lineage>
        <taxon>Eukaryota</taxon>
        <taxon>Amoebozoa</taxon>
        <taxon>Evosea</taxon>
        <taxon>Eumycetozoa</taxon>
        <taxon>Dictyostelia</taxon>
        <taxon>Acytosteliales</taxon>
        <taxon>Acytosteliaceae</taxon>
        <taxon>Heterostelium</taxon>
    </lineage>
</organism>
<keyword evidence="1" id="KW-1133">Transmembrane helix</keyword>
<evidence type="ECO:0000313" key="3">
    <source>
        <dbReference type="Proteomes" id="UP000001396"/>
    </source>
</evidence>
<dbReference type="AlphaFoldDB" id="D3BM66"/>
<dbReference type="FunCoup" id="D3BM66">
    <property type="interactions" value="171"/>
</dbReference>
<name>D3BM66_HETP5</name>
<sequence length="314" mass="35049">MSKKPLEKQPLISKYNKHVRDIIIIYILTFMIILGSASCAMTIFLNLLPSVCTEQIATGKEFLPTKCTVINHYVVEQKHVDADTCLVLNHKIWWYPLLGQNAFYHNVVENGNYTNDSGSNVIPLLELLLSDTSGSIDNSSSSYSGTYSGFMSGSYSYSSESSASSSSSEGHPDSSSSTVSNITGINCFQGLFEVTYSIGNQTTMSTNISGTWNSEREWVKGYLNAFPISDHSKCFYQDGTELNANWFSAPKFTISSVVLISISFLFIVVSFALDVHFIRKHRLYVQKKKMIEQQQIQQQSHHSSYNVISSPIIV</sequence>
<dbReference type="InParanoid" id="D3BM66"/>
<reference evidence="2 3" key="1">
    <citation type="journal article" date="2011" name="Genome Res.">
        <title>Phylogeny-wide analysis of social amoeba genomes highlights ancient origins for complex intercellular communication.</title>
        <authorList>
            <person name="Heidel A.J."/>
            <person name="Lawal H.M."/>
            <person name="Felder M."/>
            <person name="Schilde C."/>
            <person name="Helps N.R."/>
            <person name="Tunggal B."/>
            <person name="Rivero F."/>
            <person name="John U."/>
            <person name="Schleicher M."/>
            <person name="Eichinger L."/>
            <person name="Platzer M."/>
            <person name="Noegel A.A."/>
            <person name="Schaap P."/>
            <person name="Gloeckner G."/>
        </authorList>
    </citation>
    <scope>NUCLEOTIDE SEQUENCE [LARGE SCALE GENOMIC DNA]</scope>
    <source>
        <strain evidence="3">ATCC 26659 / Pp 5 / PN500</strain>
    </source>
</reference>
<evidence type="ECO:0000256" key="1">
    <source>
        <dbReference type="SAM" id="Phobius"/>
    </source>
</evidence>
<dbReference type="GeneID" id="31367742"/>
<proteinExistence type="predicted"/>
<keyword evidence="1" id="KW-0812">Transmembrane</keyword>
<evidence type="ECO:0000313" key="2">
    <source>
        <dbReference type="EMBL" id="EFA77667.1"/>
    </source>
</evidence>